<dbReference type="Proteomes" id="UP001314170">
    <property type="component" value="Unassembled WGS sequence"/>
</dbReference>
<organism evidence="1 2">
    <name type="scientific">Dovyalis caffra</name>
    <dbReference type="NCBI Taxonomy" id="77055"/>
    <lineage>
        <taxon>Eukaryota</taxon>
        <taxon>Viridiplantae</taxon>
        <taxon>Streptophyta</taxon>
        <taxon>Embryophyta</taxon>
        <taxon>Tracheophyta</taxon>
        <taxon>Spermatophyta</taxon>
        <taxon>Magnoliopsida</taxon>
        <taxon>eudicotyledons</taxon>
        <taxon>Gunneridae</taxon>
        <taxon>Pentapetalae</taxon>
        <taxon>rosids</taxon>
        <taxon>fabids</taxon>
        <taxon>Malpighiales</taxon>
        <taxon>Salicaceae</taxon>
        <taxon>Flacourtieae</taxon>
        <taxon>Dovyalis</taxon>
    </lineage>
</organism>
<evidence type="ECO:0000313" key="2">
    <source>
        <dbReference type="Proteomes" id="UP001314170"/>
    </source>
</evidence>
<proteinExistence type="predicted"/>
<sequence length="119" mass="13016">MRAWVGRRAREVKRRGEAAHSRVPHAEGVLLVATRWGCCALGKGRTRGVTRRRLPLGGARLALGGGQGWRRIEGVLVVWGKAKGKSWCVEGLFRSCRSLLAEDLSLRLREVCGSLVGNS</sequence>
<evidence type="ECO:0000313" key="1">
    <source>
        <dbReference type="EMBL" id="CAK7324795.1"/>
    </source>
</evidence>
<name>A0AAV1QVH6_9ROSI</name>
<comment type="caution">
    <text evidence="1">The sequence shown here is derived from an EMBL/GenBank/DDBJ whole genome shotgun (WGS) entry which is preliminary data.</text>
</comment>
<protein>
    <submittedName>
        <fullName evidence="1">Uncharacterized protein</fullName>
    </submittedName>
</protein>
<keyword evidence="2" id="KW-1185">Reference proteome</keyword>
<gene>
    <name evidence="1" type="ORF">DCAF_LOCUS2461</name>
</gene>
<accession>A0AAV1QVH6</accession>
<dbReference type="AlphaFoldDB" id="A0AAV1QVH6"/>
<dbReference type="EMBL" id="CAWUPB010000729">
    <property type="protein sequence ID" value="CAK7324795.1"/>
    <property type="molecule type" value="Genomic_DNA"/>
</dbReference>
<reference evidence="1 2" key="1">
    <citation type="submission" date="2024-01" db="EMBL/GenBank/DDBJ databases">
        <authorList>
            <person name="Waweru B."/>
        </authorList>
    </citation>
    <scope>NUCLEOTIDE SEQUENCE [LARGE SCALE GENOMIC DNA]</scope>
</reference>